<organism evidence="2 3">
    <name type="scientific">Schistosoma rodhaini</name>
    <dbReference type="NCBI Taxonomy" id="6188"/>
    <lineage>
        <taxon>Eukaryota</taxon>
        <taxon>Metazoa</taxon>
        <taxon>Spiralia</taxon>
        <taxon>Lophotrochozoa</taxon>
        <taxon>Platyhelminthes</taxon>
        <taxon>Trematoda</taxon>
        <taxon>Digenea</taxon>
        <taxon>Strigeidida</taxon>
        <taxon>Schistosomatoidea</taxon>
        <taxon>Schistosomatidae</taxon>
        <taxon>Schistosoma</taxon>
    </lineage>
</organism>
<dbReference type="SUPFAM" id="SSF50156">
    <property type="entry name" value="PDZ domain-like"/>
    <property type="match status" value="1"/>
</dbReference>
<proteinExistence type="predicted"/>
<keyword evidence="2" id="KW-1185">Reference proteome</keyword>
<name>A0AA85FEQ4_9TREM</name>
<evidence type="ECO:0000313" key="2">
    <source>
        <dbReference type="Proteomes" id="UP000050792"/>
    </source>
</evidence>
<protein>
    <submittedName>
        <fullName evidence="3">PDZ domain-containing protein</fullName>
    </submittedName>
</protein>
<evidence type="ECO:0000256" key="1">
    <source>
        <dbReference type="SAM" id="MobiDB-lite"/>
    </source>
</evidence>
<reference evidence="3" key="2">
    <citation type="submission" date="2023-11" db="UniProtKB">
        <authorList>
            <consortium name="WormBaseParasite"/>
        </authorList>
    </citation>
    <scope>IDENTIFICATION</scope>
</reference>
<dbReference type="WBParaSite" id="SRDH1_47510.1">
    <property type="protein sequence ID" value="SRDH1_47510.1"/>
    <property type="gene ID" value="SRDH1_47510"/>
</dbReference>
<dbReference type="Proteomes" id="UP000050792">
    <property type="component" value="Unassembled WGS sequence"/>
</dbReference>
<accession>A0AA85FEQ4</accession>
<feature type="compositionally biased region" description="Low complexity" evidence="1">
    <location>
        <begin position="299"/>
        <end position="311"/>
    </location>
</feature>
<evidence type="ECO:0000313" key="3">
    <source>
        <dbReference type="WBParaSite" id="SRDH1_47510.1"/>
    </source>
</evidence>
<reference evidence="2" key="1">
    <citation type="submission" date="2022-06" db="EMBL/GenBank/DDBJ databases">
        <authorList>
            <person name="Berger JAMES D."/>
            <person name="Berger JAMES D."/>
        </authorList>
    </citation>
    <scope>NUCLEOTIDE SEQUENCE [LARGE SCALE GENOMIC DNA]</scope>
</reference>
<dbReference type="AlphaFoldDB" id="A0AA85FEQ4"/>
<dbReference type="InterPro" id="IPR036034">
    <property type="entry name" value="PDZ_sf"/>
</dbReference>
<feature type="region of interest" description="Disordered" evidence="1">
    <location>
        <begin position="299"/>
        <end position="323"/>
    </location>
</feature>
<sequence length="564" mass="64116">MTIENDVDFTGNEKKTANCCIVPDSQKNCSDLANQPQMLHRYPLTPCMGLLHLKYRKVNNCNLSCENDLDVSAHKIRPTCVDKTPVVNDYSAKELLKRYPILPYESLLEKEKNKCQDVFKPRRQSLLNRMVPTVRQPIKARHSLNNAKNNNICESGDFVKITGEKNQPIVIRNNSCHEEAKIWNQAKNRLLESKIAQNIPVTSTEYQYSTCKRTKICTVPGMKRRSSIEDAALSRSNEQYLKYDRPLQTTVKRSCTDEFCKVQRTNYENRYIYQSDAVKNTTACMCGIQSSGSLLITTSSTPSSPSISTSSVPSAKRQSLPLKSRRWNKVASKQFSRRFSTGSVSSVQSSTEYLNSENDSVHAQNPLSKTALQQSSSIFRGIRKSAQQTISNICKVMKYSNPNISLTSNSSYHNLDHSNQSFISKSNSFKLYTEHLSHSDSLRNTSSTTEYSYELNKISVDKNGQMIVSDDSCQCAPTVRYVILSRREFDESFGLFVIKSEQGYRITRLSEKLKENNQIHIGDEIIQINGIHCKQLDIYNLQKLFYNNQSIILTFIDSSNDSII</sequence>